<evidence type="ECO:0000256" key="1">
    <source>
        <dbReference type="SAM" id="MobiDB-lite"/>
    </source>
</evidence>
<keyword evidence="3" id="KW-1185">Reference proteome</keyword>
<reference evidence="2 3" key="1">
    <citation type="submission" date="2019-07" db="EMBL/GenBank/DDBJ databases">
        <title>Finished genome of Venturia effusa.</title>
        <authorList>
            <person name="Young C.A."/>
            <person name="Cox M.P."/>
            <person name="Ganley A.R.D."/>
            <person name="David W.J."/>
        </authorList>
    </citation>
    <scope>NUCLEOTIDE SEQUENCE [LARGE SCALE GENOMIC DNA]</scope>
    <source>
        <strain evidence="3">albino</strain>
    </source>
</reference>
<protein>
    <submittedName>
        <fullName evidence="2">Uncharacterized protein</fullName>
    </submittedName>
</protein>
<evidence type="ECO:0000313" key="3">
    <source>
        <dbReference type="Proteomes" id="UP000316270"/>
    </source>
</evidence>
<name>A0A517L2T3_9PEZI</name>
<accession>A0A517L2T3</accession>
<feature type="compositionally biased region" description="Acidic residues" evidence="1">
    <location>
        <begin position="185"/>
        <end position="205"/>
    </location>
</feature>
<dbReference type="EMBL" id="CP042188">
    <property type="protein sequence ID" value="QDS69933.1"/>
    <property type="molecule type" value="Genomic_DNA"/>
</dbReference>
<feature type="region of interest" description="Disordered" evidence="1">
    <location>
        <begin position="184"/>
        <end position="207"/>
    </location>
</feature>
<proteinExistence type="predicted"/>
<dbReference type="OrthoDB" id="10550031at2759"/>
<gene>
    <name evidence="2" type="ORF">FKW77_001882</name>
</gene>
<dbReference type="AlphaFoldDB" id="A0A517L2T3"/>
<organism evidence="2 3">
    <name type="scientific">Venturia effusa</name>
    <dbReference type="NCBI Taxonomy" id="50376"/>
    <lineage>
        <taxon>Eukaryota</taxon>
        <taxon>Fungi</taxon>
        <taxon>Dikarya</taxon>
        <taxon>Ascomycota</taxon>
        <taxon>Pezizomycotina</taxon>
        <taxon>Dothideomycetes</taxon>
        <taxon>Pleosporomycetidae</taxon>
        <taxon>Venturiales</taxon>
        <taxon>Venturiaceae</taxon>
        <taxon>Venturia</taxon>
    </lineage>
</organism>
<evidence type="ECO:0000313" key="2">
    <source>
        <dbReference type="EMBL" id="QDS69933.1"/>
    </source>
</evidence>
<dbReference type="Proteomes" id="UP000316270">
    <property type="component" value="Chromosome 4"/>
</dbReference>
<sequence length="220" mass="25177">MTPPSTATLALPAPSGLELFATLNTLPPNEARAFWSAVVKSQRNASPFLSQPRSYSRQSLFSGMSAATRGSRRLDDFSAARKLKPRTRTNFFSLPAELRQKILLSTYETHKLYYILHSPTRKIDWIPSLNKHMKKWSKASRALYGLHRSVDPSSRHGLFQDICYVQKVWRDELATMEKLWRDMEGCSDPEDEEDGYDSDESDDEEGRMYFDCVESQIVDG</sequence>